<dbReference type="InterPro" id="IPR044152">
    <property type="entry name" value="YqjM-like"/>
</dbReference>
<evidence type="ECO:0000313" key="9">
    <source>
        <dbReference type="Proteomes" id="UP000703661"/>
    </source>
</evidence>
<evidence type="ECO:0000256" key="5">
    <source>
        <dbReference type="ARBA" id="ARBA00023002"/>
    </source>
</evidence>
<evidence type="ECO:0000256" key="2">
    <source>
        <dbReference type="ARBA" id="ARBA00022630"/>
    </source>
</evidence>
<name>A0A9P6SW26_9FUNG</name>
<comment type="caution">
    <text evidence="8">The sequence shown here is derived from an EMBL/GenBank/DDBJ whole genome shotgun (WGS) entry which is preliminary data.</text>
</comment>
<dbReference type="SUPFAM" id="SSF51395">
    <property type="entry name" value="FMN-linked oxidoreductases"/>
    <property type="match status" value="1"/>
</dbReference>
<evidence type="ECO:0000256" key="4">
    <source>
        <dbReference type="ARBA" id="ARBA00022857"/>
    </source>
</evidence>
<feature type="region of interest" description="Disordered" evidence="6">
    <location>
        <begin position="1"/>
        <end position="21"/>
    </location>
</feature>
<evidence type="ECO:0000313" key="8">
    <source>
        <dbReference type="EMBL" id="KAG0007836.1"/>
    </source>
</evidence>
<keyword evidence="5" id="KW-0560">Oxidoreductase</keyword>
<evidence type="ECO:0000256" key="6">
    <source>
        <dbReference type="SAM" id="MobiDB-lite"/>
    </source>
</evidence>
<keyword evidence="3" id="KW-0288">FMN</keyword>
<dbReference type="PANTHER" id="PTHR43303:SF4">
    <property type="entry name" value="NADPH DEHYDROGENASE C23G7.10C-RELATED"/>
    <property type="match status" value="1"/>
</dbReference>
<proteinExistence type="predicted"/>
<dbReference type="InterPro" id="IPR013785">
    <property type="entry name" value="Aldolase_TIM"/>
</dbReference>
<dbReference type="InterPro" id="IPR001155">
    <property type="entry name" value="OxRdtase_FMN_N"/>
</dbReference>
<evidence type="ECO:0000256" key="3">
    <source>
        <dbReference type="ARBA" id="ARBA00022643"/>
    </source>
</evidence>
<keyword evidence="4" id="KW-0521">NADP</keyword>
<dbReference type="GO" id="GO:0050661">
    <property type="term" value="F:NADP binding"/>
    <property type="evidence" value="ECO:0007669"/>
    <property type="project" value="InterPro"/>
</dbReference>
<gene>
    <name evidence="8" type="ORF">BGZ80_004172</name>
</gene>
<sequence>MLDARSSPRLHTRSTPNQSSGATMLWDHLEAGPYSGIVDSNYVIPREFAIDEFQKIVNAFGSAATRASHTGLNMIETHGARGYLILQSLSPVSNKRADRYDGSLENQTLLLIEIIHEVRSNFSAEKSIFVHISASDNLEYLNDRSSSYEIGICDTGVDVPRDVTLGDSSAL</sequence>
<feature type="domain" description="NADH:flavin oxidoreductase/NADH oxidase N-terminal" evidence="7">
    <location>
        <begin position="39"/>
        <end position="139"/>
    </location>
</feature>
<dbReference type="GO" id="GO:0010181">
    <property type="term" value="F:FMN binding"/>
    <property type="evidence" value="ECO:0007669"/>
    <property type="project" value="InterPro"/>
</dbReference>
<accession>A0A9P6SW26</accession>
<dbReference type="Pfam" id="PF00724">
    <property type="entry name" value="Oxidored_FMN"/>
    <property type="match status" value="1"/>
</dbReference>
<evidence type="ECO:0000256" key="1">
    <source>
        <dbReference type="ARBA" id="ARBA00001917"/>
    </source>
</evidence>
<dbReference type="Gene3D" id="3.20.20.70">
    <property type="entry name" value="Aldolase class I"/>
    <property type="match status" value="1"/>
</dbReference>
<dbReference type="AlphaFoldDB" id="A0A9P6SW26"/>
<reference evidence="8" key="1">
    <citation type="journal article" date="2020" name="Fungal Divers.">
        <title>Resolving the Mortierellaceae phylogeny through synthesis of multi-gene phylogenetics and phylogenomics.</title>
        <authorList>
            <person name="Vandepol N."/>
            <person name="Liber J."/>
            <person name="Desiro A."/>
            <person name="Na H."/>
            <person name="Kennedy M."/>
            <person name="Barry K."/>
            <person name="Grigoriev I.V."/>
            <person name="Miller A.N."/>
            <person name="O'Donnell K."/>
            <person name="Stajich J.E."/>
            <person name="Bonito G."/>
        </authorList>
    </citation>
    <scope>NUCLEOTIDE SEQUENCE</scope>
    <source>
        <strain evidence="8">NRRL 2769</strain>
    </source>
</reference>
<dbReference type="OrthoDB" id="1663137at2759"/>
<dbReference type="EMBL" id="JAAAID010002155">
    <property type="protein sequence ID" value="KAG0007836.1"/>
    <property type="molecule type" value="Genomic_DNA"/>
</dbReference>
<dbReference type="PANTHER" id="PTHR43303">
    <property type="entry name" value="NADPH DEHYDROGENASE C23G7.10C-RELATED"/>
    <property type="match status" value="1"/>
</dbReference>
<protein>
    <recommendedName>
        <fullName evidence="7">NADH:flavin oxidoreductase/NADH oxidase N-terminal domain-containing protein</fullName>
    </recommendedName>
</protein>
<dbReference type="Proteomes" id="UP000703661">
    <property type="component" value="Unassembled WGS sequence"/>
</dbReference>
<dbReference type="GO" id="GO:0003959">
    <property type="term" value="F:NADPH dehydrogenase activity"/>
    <property type="evidence" value="ECO:0007669"/>
    <property type="project" value="InterPro"/>
</dbReference>
<comment type="cofactor">
    <cofactor evidence="1">
        <name>FMN</name>
        <dbReference type="ChEBI" id="CHEBI:58210"/>
    </cofactor>
</comment>
<organism evidence="8 9">
    <name type="scientific">Entomortierella chlamydospora</name>
    <dbReference type="NCBI Taxonomy" id="101097"/>
    <lineage>
        <taxon>Eukaryota</taxon>
        <taxon>Fungi</taxon>
        <taxon>Fungi incertae sedis</taxon>
        <taxon>Mucoromycota</taxon>
        <taxon>Mortierellomycotina</taxon>
        <taxon>Mortierellomycetes</taxon>
        <taxon>Mortierellales</taxon>
        <taxon>Mortierellaceae</taxon>
        <taxon>Entomortierella</taxon>
    </lineage>
</organism>
<keyword evidence="9" id="KW-1185">Reference proteome</keyword>
<evidence type="ECO:0000259" key="7">
    <source>
        <dbReference type="Pfam" id="PF00724"/>
    </source>
</evidence>
<keyword evidence="2" id="KW-0285">Flavoprotein</keyword>